<feature type="compositionally biased region" description="Polar residues" evidence="1">
    <location>
        <begin position="29"/>
        <end position="40"/>
    </location>
</feature>
<name>A0A8H4VQG7_9AGAR</name>
<evidence type="ECO:0000313" key="3">
    <source>
        <dbReference type="Proteomes" id="UP000521872"/>
    </source>
</evidence>
<feature type="region of interest" description="Disordered" evidence="1">
    <location>
        <begin position="1"/>
        <end position="64"/>
    </location>
</feature>
<proteinExistence type="predicted"/>
<dbReference type="AlphaFoldDB" id="A0A8H4VQG7"/>
<dbReference type="EMBL" id="JAACJL010000018">
    <property type="protein sequence ID" value="KAF4618327.1"/>
    <property type="molecule type" value="Genomic_DNA"/>
</dbReference>
<evidence type="ECO:0000313" key="2">
    <source>
        <dbReference type="EMBL" id="KAF4618327.1"/>
    </source>
</evidence>
<gene>
    <name evidence="2" type="ORF">D9613_011566</name>
</gene>
<reference evidence="2 3" key="1">
    <citation type="submission" date="2019-12" db="EMBL/GenBank/DDBJ databases">
        <authorList>
            <person name="Floudas D."/>
            <person name="Bentzer J."/>
            <person name="Ahren D."/>
            <person name="Johansson T."/>
            <person name="Persson P."/>
            <person name="Tunlid A."/>
        </authorList>
    </citation>
    <scope>NUCLEOTIDE SEQUENCE [LARGE SCALE GENOMIC DNA]</scope>
    <source>
        <strain evidence="2 3">CBS 102.39</strain>
    </source>
</reference>
<dbReference type="Proteomes" id="UP000521872">
    <property type="component" value="Unassembled WGS sequence"/>
</dbReference>
<evidence type="ECO:0000256" key="1">
    <source>
        <dbReference type="SAM" id="MobiDB-lite"/>
    </source>
</evidence>
<sequence>MGGQARTMKNYKNKPPTPSRNLPQRHSHGLGSSLTTTPKSSLDFDHLPTPSSFPNHLQPREAPESVQKKIMKLSSASPGCTLACKPVWLLEIGPETQRPANCVPALALATPRSMSDVSYMLISIGGRSVGMRA</sequence>
<protein>
    <submittedName>
        <fullName evidence="2">Uncharacterized protein</fullName>
    </submittedName>
</protein>
<organism evidence="2 3">
    <name type="scientific">Agrocybe pediades</name>
    <dbReference type="NCBI Taxonomy" id="84607"/>
    <lineage>
        <taxon>Eukaryota</taxon>
        <taxon>Fungi</taxon>
        <taxon>Dikarya</taxon>
        <taxon>Basidiomycota</taxon>
        <taxon>Agaricomycotina</taxon>
        <taxon>Agaricomycetes</taxon>
        <taxon>Agaricomycetidae</taxon>
        <taxon>Agaricales</taxon>
        <taxon>Agaricineae</taxon>
        <taxon>Strophariaceae</taxon>
        <taxon>Agrocybe</taxon>
    </lineage>
</organism>
<comment type="caution">
    <text evidence="2">The sequence shown here is derived from an EMBL/GenBank/DDBJ whole genome shotgun (WGS) entry which is preliminary data.</text>
</comment>
<accession>A0A8H4VQG7</accession>
<keyword evidence="3" id="KW-1185">Reference proteome</keyword>